<feature type="compositionally biased region" description="Acidic residues" evidence="1">
    <location>
        <begin position="155"/>
        <end position="177"/>
    </location>
</feature>
<keyword evidence="3" id="KW-1185">Reference proteome</keyword>
<feature type="compositionally biased region" description="Polar residues" evidence="1">
    <location>
        <begin position="145"/>
        <end position="154"/>
    </location>
</feature>
<gene>
    <name evidence="2" type="ORF">BT96DRAFT_876633</name>
</gene>
<accession>A0A6A4IA89</accession>
<evidence type="ECO:0000256" key="1">
    <source>
        <dbReference type="SAM" id="MobiDB-lite"/>
    </source>
</evidence>
<feature type="compositionally biased region" description="Acidic residues" evidence="1">
    <location>
        <begin position="204"/>
        <end position="220"/>
    </location>
</feature>
<sequence length="220" mass="24757">MGVGSIPRIETERVNCLWVRWFQFNEGYPLGFVAKRLPRVFFMDPKDPAAFDFLDPLDIIRAAHIIPAFHYSDVEEEDPELVLPPSSIARRELEEDDWSCYYINMIVDHDTLMLFSGGGVGHQHLHEYLQPFAIDTGLVDQNLPTYDSDGNTIDGSDDEIQSDIGDGEGMDNDEEDIGCSGDKESDPDDPDDLENDNEAWLGPEDGEERVDSDSNEELGL</sequence>
<proteinExistence type="predicted"/>
<feature type="compositionally biased region" description="Acidic residues" evidence="1">
    <location>
        <begin position="185"/>
        <end position="197"/>
    </location>
</feature>
<dbReference type="EMBL" id="ML769408">
    <property type="protein sequence ID" value="KAE9405615.1"/>
    <property type="molecule type" value="Genomic_DNA"/>
</dbReference>
<reference evidence="2" key="1">
    <citation type="journal article" date="2019" name="Environ. Microbiol.">
        <title>Fungal ecological strategies reflected in gene transcription - a case study of two litter decomposers.</title>
        <authorList>
            <person name="Barbi F."/>
            <person name="Kohler A."/>
            <person name="Barry K."/>
            <person name="Baskaran P."/>
            <person name="Daum C."/>
            <person name="Fauchery L."/>
            <person name="Ihrmark K."/>
            <person name="Kuo A."/>
            <person name="LaButti K."/>
            <person name="Lipzen A."/>
            <person name="Morin E."/>
            <person name="Grigoriev I.V."/>
            <person name="Henrissat B."/>
            <person name="Lindahl B."/>
            <person name="Martin F."/>
        </authorList>
    </citation>
    <scope>NUCLEOTIDE SEQUENCE</scope>
    <source>
        <strain evidence="2">JB14</strain>
    </source>
</reference>
<dbReference type="AlphaFoldDB" id="A0A6A4IA89"/>
<name>A0A6A4IA89_9AGAR</name>
<dbReference type="Proteomes" id="UP000799118">
    <property type="component" value="Unassembled WGS sequence"/>
</dbReference>
<protein>
    <submittedName>
        <fullName evidence="2">Uncharacterized protein</fullName>
    </submittedName>
</protein>
<feature type="region of interest" description="Disordered" evidence="1">
    <location>
        <begin position="145"/>
        <end position="220"/>
    </location>
</feature>
<organism evidence="2 3">
    <name type="scientific">Gymnopus androsaceus JB14</name>
    <dbReference type="NCBI Taxonomy" id="1447944"/>
    <lineage>
        <taxon>Eukaryota</taxon>
        <taxon>Fungi</taxon>
        <taxon>Dikarya</taxon>
        <taxon>Basidiomycota</taxon>
        <taxon>Agaricomycotina</taxon>
        <taxon>Agaricomycetes</taxon>
        <taxon>Agaricomycetidae</taxon>
        <taxon>Agaricales</taxon>
        <taxon>Marasmiineae</taxon>
        <taxon>Omphalotaceae</taxon>
        <taxon>Gymnopus</taxon>
    </lineage>
</organism>
<evidence type="ECO:0000313" key="3">
    <source>
        <dbReference type="Proteomes" id="UP000799118"/>
    </source>
</evidence>
<dbReference type="OrthoDB" id="3183767at2759"/>
<evidence type="ECO:0000313" key="2">
    <source>
        <dbReference type="EMBL" id="KAE9405615.1"/>
    </source>
</evidence>